<sequence>MFRLTQIMRNFYLRLEGVFSVIFRSVGNFFQSFFGFFAKLFGFSESGYFLESDQAQTIKRSETPQLTEPKQDTPTLTPASKRRANAKMDYYLNMARDIKKN</sequence>
<organism evidence="3 4">
    <name type="scientific">Calothrix parietina FACHB-288</name>
    <dbReference type="NCBI Taxonomy" id="2692896"/>
    <lineage>
        <taxon>Bacteria</taxon>
        <taxon>Bacillati</taxon>
        <taxon>Cyanobacteriota</taxon>
        <taxon>Cyanophyceae</taxon>
        <taxon>Nostocales</taxon>
        <taxon>Calotrichaceae</taxon>
        <taxon>Calothrix</taxon>
    </lineage>
</organism>
<keyword evidence="4" id="KW-1185">Reference proteome</keyword>
<protein>
    <submittedName>
        <fullName evidence="3">Threonine dehydratase</fullName>
    </submittedName>
</protein>
<keyword evidence="2" id="KW-0812">Transmembrane</keyword>
<gene>
    <name evidence="3" type="ORF">H6G24_12630</name>
</gene>
<evidence type="ECO:0000313" key="3">
    <source>
        <dbReference type="EMBL" id="MBD2196336.1"/>
    </source>
</evidence>
<comment type="caution">
    <text evidence="3">The sequence shown here is derived from an EMBL/GenBank/DDBJ whole genome shotgun (WGS) entry which is preliminary data.</text>
</comment>
<evidence type="ECO:0000313" key="4">
    <source>
        <dbReference type="Proteomes" id="UP000658514"/>
    </source>
</evidence>
<keyword evidence="2" id="KW-0472">Membrane</keyword>
<dbReference type="Proteomes" id="UP000658514">
    <property type="component" value="Unassembled WGS sequence"/>
</dbReference>
<dbReference type="EMBL" id="JACJQH010000017">
    <property type="protein sequence ID" value="MBD2196336.1"/>
    <property type="molecule type" value="Genomic_DNA"/>
</dbReference>
<evidence type="ECO:0000256" key="2">
    <source>
        <dbReference type="SAM" id="Phobius"/>
    </source>
</evidence>
<name>A0ABR8A8U2_9CYAN</name>
<keyword evidence="2" id="KW-1133">Transmembrane helix</keyword>
<feature type="region of interest" description="Disordered" evidence="1">
    <location>
        <begin position="60"/>
        <end position="84"/>
    </location>
</feature>
<evidence type="ECO:0000256" key="1">
    <source>
        <dbReference type="SAM" id="MobiDB-lite"/>
    </source>
</evidence>
<reference evidence="3 4" key="1">
    <citation type="journal article" date="2020" name="ISME J.">
        <title>Comparative genomics reveals insights into cyanobacterial evolution and habitat adaptation.</title>
        <authorList>
            <person name="Chen M.Y."/>
            <person name="Teng W.K."/>
            <person name="Zhao L."/>
            <person name="Hu C.X."/>
            <person name="Zhou Y.K."/>
            <person name="Han B.P."/>
            <person name="Song L.R."/>
            <person name="Shu W.S."/>
        </authorList>
    </citation>
    <scope>NUCLEOTIDE SEQUENCE [LARGE SCALE GENOMIC DNA]</scope>
    <source>
        <strain evidence="3 4">FACHB-288</strain>
    </source>
</reference>
<dbReference type="RefSeq" id="WP_190542380.1">
    <property type="nucleotide sequence ID" value="NZ_CAWPNO010000048.1"/>
</dbReference>
<accession>A0ABR8A8U2</accession>
<feature type="transmembrane region" description="Helical" evidence="2">
    <location>
        <begin position="21"/>
        <end position="41"/>
    </location>
</feature>
<proteinExistence type="predicted"/>
<feature type="compositionally biased region" description="Polar residues" evidence="1">
    <location>
        <begin position="60"/>
        <end position="78"/>
    </location>
</feature>